<reference evidence="1 2" key="1">
    <citation type="journal article" date="2021" name="Hortic Res">
        <title>Chromosome-scale assembly of the Dendrobium chrysotoxum genome enhances the understanding of orchid evolution.</title>
        <authorList>
            <person name="Zhang Y."/>
            <person name="Zhang G.Q."/>
            <person name="Zhang D."/>
            <person name="Liu X.D."/>
            <person name="Xu X.Y."/>
            <person name="Sun W.H."/>
            <person name="Yu X."/>
            <person name="Zhu X."/>
            <person name="Wang Z.W."/>
            <person name="Zhao X."/>
            <person name="Zhong W.Y."/>
            <person name="Chen H."/>
            <person name="Yin W.L."/>
            <person name="Huang T."/>
            <person name="Niu S.C."/>
            <person name="Liu Z.J."/>
        </authorList>
    </citation>
    <scope>NUCLEOTIDE SEQUENCE [LARGE SCALE GENOMIC DNA]</scope>
    <source>
        <strain evidence="1">Lindl</strain>
    </source>
</reference>
<organism evidence="1 2">
    <name type="scientific">Dendrobium chrysotoxum</name>
    <name type="common">Orchid</name>
    <dbReference type="NCBI Taxonomy" id="161865"/>
    <lineage>
        <taxon>Eukaryota</taxon>
        <taxon>Viridiplantae</taxon>
        <taxon>Streptophyta</taxon>
        <taxon>Embryophyta</taxon>
        <taxon>Tracheophyta</taxon>
        <taxon>Spermatophyta</taxon>
        <taxon>Magnoliopsida</taxon>
        <taxon>Liliopsida</taxon>
        <taxon>Asparagales</taxon>
        <taxon>Orchidaceae</taxon>
        <taxon>Epidendroideae</taxon>
        <taxon>Malaxideae</taxon>
        <taxon>Dendrobiinae</taxon>
        <taxon>Dendrobium</taxon>
    </lineage>
</organism>
<accession>A0AAV7G157</accession>
<proteinExistence type="predicted"/>
<gene>
    <name evidence="1" type="ORF">IEQ34_020569</name>
</gene>
<name>A0AAV7G157_DENCH</name>
<evidence type="ECO:0000313" key="1">
    <source>
        <dbReference type="EMBL" id="KAH0449877.1"/>
    </source>
</evidence>
<protein>
    <submittedName>
        <fullName evidence="1">Uncharacterized protein</fullName>
    </submittedName>
</protein>
<evidence type="ECO:0000313" key="2">
    <source>
        <dbReference type="Proteomes" id="UP000775213"/>
    </source>
</evidence>
<comment type="caution">
    <text evidence="1">The sequence shown here is derived from an EMBL/GenBank/DDBJ whole genome shotgun (WGS) entry which is preliminary data.</text>
</comment>
<sequence length="185" mass="20172">MPSVKRDIHLTLAENSTEFIKSDCEKLKCFLENDEHSILSKDTLVSFDAPCSITEARSAYLNPSCENGKQASYYDGDSLGGFTRIDAHGWAPQTYKSLPSSQAHKLNGCLERKPCGAKVFNSTDAVRPSGQIVCPCPVSQLHETKASIQLLVKDGLSKSAAVMDAIADFLYQLFFGVLCSNLCRG</sequence>
<keyword evidence="2" id="KW-1185">Reference proteome</keyword>
<dbReference type="Proteomes" id="UP000775213">
    <property type="component" value="Unassembled WGS sequence"/>
</dbReference>
<dbReference type="EMBL" id="JAGFBR010000018">
    <property type="protein sequence ID" value="KAH0449877.1"/>
    <property type="molecule type" value="Genomic_DNA"/>
</dbReference>
<dbReference type="AlphaFoldDB" id="A0AAV7G157"/>